<accession>A0ABY6CG39</accession>
<evidence type="ECO:0000313" key="2">
    <source>
        <dbReference type="Proteomes" id="UP001061862"/>
    </source>
</evidence>
<dbReference type="Gene3D" id="3.10.450.530">
    <property type="entry name" value="Ribonuclease toxin, BrnT, of type II toxin-antitoxin system"/>
    <property type="match status" value="1"/>
</dbReference>
<name>A0ABY6CG39_9HYPH</name>
<organism evidence="1 2">
    <name type="scientific">Devosia neptuniae</name>
    <dbReference type="NCBI Taxonomy" id="191302"/>
    <lineage>
        <taxon>Bacteria</taxon>
        <taxon>Pseudomonadati</taxon>
        <taxon>Pseudomonadota</taxon>
        <taxon>Alphaproteobacteria</taxon>
        <taxon>Hyphomicrobiales</taxon>
        <taxon>Devosiaceae</taxon>
        <taxon>Devosia</taxon>
    </lineage>
</organism>
<dbReference type="Proteomes" id="UP001061862">
    <property type="component" value="Chromosome"/>
</dbReference>
<dbReference type="InterPro" id="IPR007460">
    <property type="entry name" value="BrnT_toxin"/>
</dbReference>
<evidence type="ECO:0000313" key="1">
    <source>
        <dbReference type="EMBL" id="UXN71208.1"/>
    </source>
</evidence>
<sequence length="91" mass="10429">MPYEWDEAKNRANRLKHGISFEEAQLIFAGPVFSWVDTRLDYGETRIVSIGLISGIVAVTVVHTDRNGTTRIISARLANQRERTIYDDHLR</sequence>
<dbReference type="Pfam" id="PF04365">
    <property type="entry name" value="BrnT_toxin"/>
    <property type="match status" value="1"/>
</dbReference>
<protein>
    <submittedName>
        <fullName evidence="1">BrnT family toxin</fullName>
    </submittedName>
</protein>
<dbReference type="RefSeq" id="WP_262170644.1">
    <property type="nucleotide sequence ID" value="NZ_CP104965.1"/>
</dbReference>
<keyword evidence="2" id="KW-1185">Reference proteome</keyword>
<reference evidence="1 2" key="1">
    <citation type="submission" date="2022-09" db="EMBL/GenBank/DDBJ databases">
        <title>Interaction between co-microsymbionts with complementary sets of symbiotic genes in legume-rhizobium systems.</title>
        <authorList>
            <person name="Safronova V."/>
            <person name="Sazanova A."/>
            <person name="Afonin A."/>
            <person name="Chirak E."/>
        </authorList>
    </citation>
    <scope>NUCLEOTIDE SEQUENCE [LARGE SCALE GENOMIC DNA]</scope>
    <source>
        <strain evidence="1 2">A18/4-1</strain>
    </source>
</reference>
<gene>
    <name evidence="1" type="ORF">N8A98_08530</name>
</gene>
<dbReference type="InterPro" id="IPR038573">
    <property type="entry name" value="BrnT_sf"/>
</dbReference>
<dbReference type="EMBL" id="CP104965">
    <property type="protein sequence ID" value="UXN71208.1"/>
    <property type="molecule type" value="Genomic_DNA"/>
</dbReference>
<proteinExistence type="predicted"/>